<dbReference type="Pfam" id="PF11140">
    <property type="entry name" value="DUF2913"/>
    <property type="match status" value="1"/>
</dbReference>
<dbReference type="RefSeq" id="WP_073582333.1">
    <property type="nucleotide sequence ID" value="NZ_AP024897.1"/>
</dbReference>
<proteinExistence type="predicted"/>
<dbReference type="STRING" id="1117707.VQ7734_02167"/>
<evidence type="ECO:0000313" key="2">
    <source>
        <dbReference type="Proteomes" id="UP000184600"/>
    </source>
</evidence>
<dbReference type="OrthoDB" id="5814407at2"/>
<dbReference type="Proteomes" id="UP000184600">
    <property type="component" value="Unassembled WGS sequence"/>
</dbReference>
<evidence type="ECO:0008006" key="3">
    <source>
        <dbReference type="Google" id="ProtNLM"/>
    </source>
</evidence>
<accession>A0A1M7YUZ0</accession>
<organism evidence="1 2">
    <name type="scientific">Vibrio quintilis</name>
    <dbReference type="NCBI Taxonomy" id="1117707"/>
    <lineage>
        <taxon>Bacteria</taxon>
        <taxon>Pseudomonadati</taxon>
        <taxon>Pseudomonadota</taxon>
        <taxon>Gammaproteobacteria</taxon>
        <taxon>Vibrionales</taxon>
        <taxon>Vibrionaceae</taxon>
        <taxon>Vibrio</taxon>
    </lineage>
</organism>
<sequence length="223" mass="25922">MTSLYSQEIYQLVETALEELSQEHQRGKLADAPVPNQYYLVRWITKSLKQKRFPRSVTDDLIRWQKAGRSQGNSVMFEPLFRKILAYYDDFFQSDRSNQITDKQIEQFLDKLETAGWEVSTAEELVGCGKVQLFTEQPNSMAICCGQCETCFDGELLMHPMSWFVRGNHAQLIELAWQAGFMVHKRTDYKSNVKYHGEYLIYPGNRGEQLAEIPLGFEPTPRF</sequence>
<name>A0A1M7YUZ0_9VIBR</name>
<dbReference type="AlphaFoldDB" id="A0A1M7YUZ0"/>
<gene>
    <name evidence="1" type="ORF">VQ7734_02167</name>
</gene>
<dbReference type="InterPro" id="IPR021316">
    <property type="entry name" value="DUF2913"/>
</dbReference>
<reference evidence="2" key="1">
    <citation type="submission" date="2016-12" db="EMBL/GenBank/DDBJ databases">
        <authorList>
            <person name="Rodrigo-Torres L."/>
            <person name="Arahal R.D."/>
            <person name="Lucena T."/>
        </authorList>
    </citation>
    <scope>NUCLEOTIDE SEQUENCE [LARGE SCALE GENOMIC DNA]</scope>
</reference>
<dbReference type="EMBL" id="FRFG01000025">
    <property type="protein sequence ID" value="SHO56398.1"/>
    <property type="molecule type" value="Genomic_DNA"/>
</dbReference>
<protein>
    <recommendedName>
        <fullName evidence="3">Alpha-acetolactate decarboxylase</fullName>
    </recommendedName>
</protein>
<evidence type="ECO:0000313" key="1">
    <source>
        <dbReference type="EMBL" id="SHO56398.1"/>
    </source>
</evidence>
<keyword evidence="2" id="KW-1185">Reference proteome</keyword>